<dbReference type="Proteomes" id="UP001627154">
    <property type="component" value="Unassembled WGS sequence"/>
</dbReference>
<dbReference type="EMBL" id="JBJJXI010000031">
    <property type="protein sequence ID" value="KAL3403243.1"/>
    <property type="molecule type" value="Genomic_DNA"/>
</dbReference>
<comment type="caution">
    <text evidence="1">The sequence shown here is derived from an EMBL/GenBank/DDBJ whole genome shotgun (WGS) entry which is preliminary data.</text>
</comment>
<sequence>MTFLFKFFVTNFTFEGLTTFIYFIYVNFEDILSSWSGISTDSYKLEVFKSSIILETIDLSNKSYYMVGRLSNCDKAMAKLNYLTPSCYSSTNQEKVSELSSAELKILKACQSKEYELRKLSNEFDLIIKNQK</sequence>
<proteinExistence type="predicted"/>
<protein>
    <submittedName>
        <fullName evidence="1">Uncharacterized protein</fullName>
    </submittedName>
</protein>
<evidence type="ECO:0000313" key="1">
    <source>
        <dbReference type="EMBL" id="KAL3403243.1"/>
    </source>
</evidence>
<evidence type="ECO:0000313" key="2">
    <source>
        <dbReference type="Proteomes" id="UP001627154"/>
    </source>
</evidence>
<keyword evidence="2" id="KW-1185">Reference proteome</keyword>
<dbReference type="Gene3D" id="2.60.200.20">
    <property type="match status" value="1"/>
</dbReference>
<name>A0ABD2XEG5_9HYME</name>
<dbReference type="AlphaFoldDB" id="A0ABD2XEG5"/>
<organism evidence="1 2">
    <name type="scientific">Trichogramma kaykai</name>
    <dbReference type="NCBI Taxonomy" id="54128"/>
    <lineage>
        <taxon>Eukaryota</taxon>
        <taxon>Metazoa</taxon>
        <taxon>Ecdysozoa</taxon>
        <taxon>Arthropoda</taxon>
        <taxon>Hexapoda</taxon>
        <taxon>Insecta</taxon>
        <taxon>Pterygota</taxon>
        <taxon>Neoptera</taxon>
        <taxon>Endopterygota</taxon>
        <taxon>Hymenoptera</taxon>
        <taxon>Apocrita</taxon>
        <taxon>Proctotrupomorpha</taxon>
        <taxon>Chalcidoidea</taxon>
        <taxon>Trichogrammatidae</taxon>
        <taxon>Trichogramma</taxon>
    </lineage>
</organism>
<gene>
    <name evidence="1" type="ORF">TKK_003850</name>
</gene>
<reference evidence="1 2" key="1">
    <citation type="journal article" date="2024" name="bioRxiv">
        <title>A reference genome for Trichogramma kaykai: A tiny desert-dwelling parasitoid wasp with competing sex-ratio distorters.</title>
        <authorList>
            <person name="Culotta J."/>
            <person name="Lindsey A.R."/>
        </authorList>
    </citation>
    <scope>NUCLEOTIDE SEQUENCE [LARGE SCALE GENOMIC DNA]</scope>
    <source>
        <strain evidence="1 2">KSX58</strain>
    </source>
</reference>
<accession>A0ABD2XEG5</accession>